<dbReference type="EMBL" id="CM020620">
    <property type="protein sequence ID" value="KAK1869554.1"/>
    <property type="molecule type" value="Genomic_DNA"/>
</dbReference>
<name>A0ACC3CGX9_PYRYE</name>
<proteinExistence type="predicted"/>
<reference evidence="1" key="1">
    <citation type="submission" date="2019-11" db="EMBL/GenBank/DDBJ databases">
        <title>Nori genome reveals adaptations in red seaweeds to the harsh intertidal environment.</title>
        <authorList>
            <person name="Wang D."/>
            <person name="Mao Y."/>
        </authorList>
    </citation>
    <scope>NUCLEOTIDE SEQUENCE</scope>
    <source>
        <tissue evidence="1">Gametophyte</tissue>
    </source>
</reference>
<sequence length="581" mass="61122">MASSDGAGSAAPAPATLVGALDQGTTSTRFILFDAATGTPVASHQVTHDQHYPHPGWVEHDPLEILKCAEQCIDGAVAEGGVDVATVKAIGITNQRETTVVWDKESGQPLCNAIVWLDTRTRSTCEKLRERIDVERVRKLCGLPISTYFSGVKLRWLMDHRPAVKEALDAGTALFGTIDTWLVWNLGGRTTHATDVTNAGRTMLMDIHTLDWNDELIAAVGVPRSCLPTIRSCAESYGKMAGTVLKGVPISGVVGDQQAALVGQSCLRVGEAKATYGTGCFLIVNTGDTPVFSSKGLLTTPAYKLGPTSPAVYALEGSIAIAGAAISWLKDNLHLIHTAHEVEGLASSVKDAGDVYFVPAFSGLFAPRWRQDARGTIVGLTQYTTAAHIVRATLEAIAFQVMEVLRAVGEDLHSSGVTAAAGGGGNSGGGGGAEASDSDGSFKSSDTTSFIREVRVDGGASVNNLLMQMQADLVGAPVLRPVVVETTALGAAFAAGLAEGVFDSAESLREKWRLDRRFVPEITPDERARRIGKWEMAVQRSLGWIEHGERDAEDSDEDQEGGAGESVDALDAAAGGGGDGK</sequence>
<accession>A0ACC3CGX9</accession>
<comment type="caution">
    <text evidence="1">The sequence shown here is derived from an EMBL/GenBank/DDBJ whole genome shotgun (WGS) entry which is preliminary data.</text>
</comment>
<organism evidence="1 2">
    <name type="scientific">Pyropia yezoensis</name>
    <name type="common">Susabi-nori</name>
    <name type="synonym">Porphyra yezoensis</name>
    <dbReference type="NCBI Taxonomy" id="2788"/>
    <lineage>
        <taxon>Eukaryota</taxon>
        <taxon>Rhodophyta</taxon>
        <taxon>Bangiophyceae</taxon>
        <taxon>Bangiales</taxon>
        <taxon>Bangiaceae</taxon>
        <taxon>Pyropia</taxon>
    </lineage>
</organism>
<evidence type="ECO:0000313" key="2">
    <source>
        <dbReference type="Proteomes" id="UP000798662"/>
    </source>
</evidence>
<gene>
    <name evidence="1" type="ORF">I4F81_012028</name>
</gene>
<dbReference type="Proteomes" id="UP000798662">
    <property type="component" value="Chromosome 3"/>
</dbReference>
<evidence type="ECO:0000313" key="1">
    <source>
        <dbReference type="EMBL" id="KAK1869554.1"/>
    </source>
</evidence>
<protein>
    <submittedName>
        <fullName evidence="1">Uncharacterized protein</fullName>
    </submittedName>
</protein>
<keyword evidence="2" id="KW-1185">Reference proteome</keyword>